<accession>A0A7C9UY67</accession>
<evidence type="ECO:0000313" key="3">
    <source>
        <dbReference type="Proteomes" id="UP000480684"/>
    </source>
</evidence>
<dbReference type="RefSeq" id="WP_163681715.1">
    <property type="nucleotide sequence ID" value="NZ_JAAIYP010000042.1"/>
</dbReference>
<evidence type="ECO:0000256" key="1">
    <source>
        <dbReference type="SAM" id="Phobius"/>
    </source>
</evidence>
<dbReference type="Proteomes" id="UP000480684">
    <property type="component" value="Unassembled WGS sequence"/>
</dbReference>
<keyword evidence="1" id="KW-0812">Transmembrane</keyword>
<reference evidence="2 3" key="1">
    <citation type="submission" date="2020-02" db="EMBL/GenBank/DDBJ databases">
        <authorList>
            <person name="Dziuba M."/>
            <person name="Kuznetsov B."/>
            <person name="Mardanov A."/>
            <person name="Ravin N."/>
            <person name="Grouzdev D."/>
        </authorList>
    </citation>
    <scope>NUCLEOTIDE SEQUENCE [LARGE SCALE GENOMIC DNA]</scope>
    <source>
        <strain evidence="2 3">SpK</strain>
    </source>
</reference>
<organism evidence="2 3">
    <name type="scientific">Magnetospirillum aberrantis SpK</name>
    <dbReference type="NCBI Taxonomy" id="908842"/>
    <lineage>
        <taxon>Bacteria</taxon>
        <taxon>Pseudomonadati</taxon>
        <taxon>Pseudomonadota</taxon>
        <taxon>Alphaproteobacteria</taxon>
        <taxon>Rhodospirillales</taxon>
        <taxon>Rhodospirillaceae</taxon>
        <taxon>Magnetospirillum</taxon>
    </lineage>
</organism>
<keyword evidence="1" id="KW-1133">Transmembrane helix</keyword>
<sequence>MELKFHKLMTLALAVATAALMVAAALYQSTDQLRFGPAKLAALAAGAMALAWLRFSWRRPRWMEVNTLAVIVTIAALLSLEIGVRVLLVRLPAGFVALLPPAALQVLASRTGQFSTATIEGEGIAHHYRPFLTFPEQPWVTIDRFGFRNAVTYQPGRLDMLLVGDSMVFARDSRRDLGDHLRAAGFSVYNAGMPGSSLVHYASNVRKLKNAGYRFDTVVIGVCMDNDFEDTLAATEAMQRGDDWTRLLGGTKEIENPWFPWAPVLVKNAVLYLKDRFLDHPELHADEQIAIRTPWGEHFVDMRFTAPDHYPPESAGWKSFQSAFADLVAAAHEAGAGKIVVTIYPEGLVLFEKLAADHQDAVAQAAAYNRDLSARIARLAADNGATVLDLSEDLSAMVASGQRGVTTEAGLDYHLSDHGVDAVLDRLRPLLQRGN</sequence>
<proteinExistence type="predicted"/>
<dbReference type="SUPFAM" id="SSF52266">
    <property type="entry name" value="SGNH hydrolase"/>
    <property type="match status" value="1"/>
</dbReference>
<dbReference type="GO" id="GO:0016788">
    <property type="term" value="F:hydrolase activity, acting on ester bonds"/>
    <property type="evidence" value="ECO:0007669"/>
    <property type="project" value="UniProtKB-ARBA"/>
</dbReference>
<keyword evidence="1" id="KW-0472">Membrane</keyword>
<dbReference type="EMBL" id="JAAIYP010000042">
    <property type="protein sequence ID" value="NFV81550.1"/>
    <property type="molecule type" value="Genomic_DNA"/>
</dbReference>
<dbReference type="InterPro" id="IPR036514">
    <property type="entry name" value="SGNH_hydro_sf"/>
</dbReference>
<feature type="transmembrane region" description="Helical" evidence="1">
    <location>
        <begin position="35"/>
        <end position="53"/>
    </location>
</feature>
<protein>
    <recommendedName>
        <fullName evidence="4">SGNH/GDSL hydrolase family protein</fullName>
    </recommendedName>
</protein>
<dbReference type="Gene3D" id="3.40.50.1110">
    <property type="entry name" value="SGNH hydrolase"/>
    <property type="match status" value="1"/>
</dbReference>
<comment type="caution">
    <text evidence="2">The sequence shown here is derived from an EMBL/GenBank/DDBJ whole genome shotgun (WGS) entry which is preliminary data.</text>
</comment>
<gene>
    <name evidence="2" type="ORF">G4223_15680</name>
</gene>
<evidence type="ECO:0000313" key="2">
    <source>
        <dbReference type="EMBL" id="NFV81550.1"/>
    </source>
</evidence>
<keyword evidence="3" id="KW-1185">Reference proteome</keyword>
<dbReference type="AlphaFoldDB" id="A0A7C9UY67"/>
<evidence type="ECO:0008006" key="4">
    <source>
        <dbReference type="Google" id="ProtNLM"/>
    </source>
</evidence>
<name>A0A7C9UY67_9PROT</name>
<feature type="transmembrane region" description="Helical" evidence="1">
    <location>
        <begin position="65"/>
        <end position="88"/>
    </location>
</feature>